<dbReference type="OrthoDB" id="62952at2759"/>
<gene>
    <name evidence="1" type="ORF">PHISCL_08583</name>
</gene>
<accession>A0A3A2ZMI0</accession>
<proteinExistence type="predicted"/>
<protein>
    <submittedName>
        <fullName evidence="1">Uncharacterized protein</fullName>
    </submittedName>
</protein>
<evidence type="ECO:0000313" key="1">
    <source>
        <dbReference type="EMBL" id="RJE19075.1"/>
    </source>
</evidence>
<dbReference type="Proteomes" id="UP000266188">
    <property type="component" value="Unassembled WGS sequence"/>
</dbReference>
<keyword evidence="2" id="KW-1185">Reference proteome</keyword>
<name>A0A3A2ZMI0_9EURO</name>
<comment type="caution">
    <text evidence="1">The sequence shown here is derived from an EMBL/GenBank/DDBJ whole genome shotgun (WGS) entry which is preliminary data.</text>
</comment>
<evidence type="ECO:0000313" key="2">
    <source>
        <dbReference type="Proteomes" id="UP000266188"/>
    </source>
</evidence>
<sequence length="56" mass="6446">MHGSVELHRKRYAKSLSLIPVKKSLVFDDGDENDELEGCQARFQEIQEQLKESIVT</sequence>
<dbReference type="EMBL" id="MVGC01000453">
    <property type="protein sequence ID" value="RJE19075.1"/>
    <property type="molecule type" value="Genomic_DNA"/>
</dbReference>
<organism evidence="1 2">
    <name type="scientific">Aspergillus sclerotialis</name>
    <dbReference type="NCBI Taxonomy" id="2070753"/>
    <lineage>
        <taxon>Eukaryota</taxon>
        <taxon>Fungi</taxon>
        <taxon>Dikarya</taxon>
        <taxon>Ascomycota</taxon>
        <taxon>Pezizomycotina</taxon>
        <taxon>Eurotiomycetes</taxon>
        <taxon>Eurotiomycetidae</taxon>
        <taxon>Eurotiales</taxon>
        <taxon>Aspergillaceae</taxon>
        <taxon>Aspergillus</taxon>
        <taxon>Aspergillus subgen. Polypaecilum</taxon>
    </lineage>
</organism>
<dbReference type="AlphaFoldDB" id="A0A3A2ZMI0"/>
<reference evidence="2" key="1">
    <citation type="submission" date="2017-02" db="EMBL/GenBank/DDBJ databases">
        <authorList>
            <person name="Tafer H."/>
            <person name="Lopandic K."/>
        </authorList>
    </citation>
    <scope>NUCLEOTIDE SEQUENCE [LARGE SCALE GENOMIC DNA]</scope>
    <source>
        <strain evidence="2">CBS 366.77</strain>
    </source>
</reference>